<dbReference type="Ensembl" id="ENSTNIT00000011795.1">
    <property type="protein sequence ID" value="ENSTNIP00000011608.1"/>
    <property type="gene ID" value="ENSTNIG00000008760.1"/>
</dbReference>
<feature type="region of interest" description="Disordered" evidence="21">
    <location>
        <begin position="401"/>
        <end position="439"/>
    </location>
</feature>
<evidence type="ECO:0000256" key="21">
    <source>
        <dbReference type="SAM" id="MobiDB-lite"/>
    </source>
</evidence>
<dbReference type="GO" id="GO:0016787">
    <property type="term" value="F:hydrolase activity"/>
    <property type="evidence" value="ECO:0007669"/>
    <property type="project" value="UniProtKB-KW"/>
</dbReference>
<evidence type="ECO:0000313" key="25">
    <source>
        <dbReference type="Proteomes" id="UP000007303"/>
    </source>
</evidence>
<evidence type="ECO:0000256" key="7">
    <source>
        <dbReference type="ARBA" id="ARBA00022618"/>
    </source>
</evidence>
<dbReference type="HOGENOM" id="CLU_019262_0_0_1"/>
<feature type="compositionally biased region" description="Basic and acidic residues" evidence="21">
    <location>
        <begin position="321"/>
        <end position="343"/>
    </location>
</feature>
<feature type="domain" description="DNA endonuclease activator Ctp1 C-terminal" evidence="22">
    <location>
        <begin position="567"/>
        <end position="598"/>
    </location>
</feature>
<dbReference type="GeneTree" id="ENSGT00530000063835"/>
<evidence type="ECO:0000256" key="11">
    <source>
        <dbReference type="ARBA" id="ARBA00022776"/>
    </source>
</evidence>
<evidence type="ECO:0000256" key="20">
    <source>
        <dbReference type="SAM" id="Coils"/>
    </source>
</evidence>
<dbReference type="GO" id="GO:0010792">
    <property type="term" value="P:DNA double-strand break processing involved in repair via single-strand annealing"/>
    <property type="evidence" value="ECO:0007669"/>
    <property type="project" value="TreeGrafter"/>
</dbReference>
<sequence length="637" mass="71688">METMSSPGLNPGTPKGAELFEDVWKRLRELHQDALQDLEAKVSKLKKERCLDAQKLELFYKRSQQLKEQNKALQDTISLLEARLRSGDCDACAILKEALETNQDQNQRLVTKLTNEKKILEDENRKLQAELQKVKMSGSELRRVSSPEQEEDIIPCTPVMHSSLPVANKLRRHTRVHKTAHVRYAETHLRKSNKTLFSGQRASSLVLPAEVPDLDSEPVDATKNVRTAEVLVPNTCEQESSQPSDGGKSVDHLYLETSSEERGDSELVDSGFLFALRPQCSLAPPLTTVHSPDSTTDRSPSLLRVQSSSQEAFKNKAKRKKEGECEPTTREDNKRGKREDEIRGGSSSFSRPIFREPPEKKSVQTRTTKRSVEVSGARPTFNNADVSDDGRRVKFDLLSEEKTAEATWSLDPALAVSMDDSEKTTDQQAEEQQREEELADTDCTWISHSLLQRRGQAAATGLGQRANDSLDMLFDTTAYGEYQSYSGSQPGQSQPDPPSVTPAFGSHVVEDPREASVSQRNENKAGFRRPTFAHMAVIRKKDERKKLKGATCKECEVYYAHLPEEEKKKLSACSRHRFLYVPPSTPEYFWEVGFPSTQTCIRRGYIREEKSPQARTREKAAVQRFLLPKASPGGRPD</sequence>
<dbReference type="Pfam" id="PF08573">
    <property type="entry name" value="SAE2"/>
    <property type="match status" value="1"/>
</dbReference>
<dbReference type="GO" id="GO:0004519">
    <property type="term" value="F:endonuclease activity"/>
    <property type="evidence" value="ECO:0007669"/>
    <property type="project" value="UniProtKB-KW"/>
</dbReference>
<evidence type="ECO:0000256" key="1">
    <source>
        <dbReference type="ARBA" id="ARBA00004123"/>
    </source>
</evidence>
<keyword evidence="17" id="KW-0539">Nucleus</keyword>
<feature type="compositionally biased region" description="Low complexity" evidence="21">
    <location>
        <begin position="482"/>
        <end position="494"/>
    </location>
</feature>
<keyword evidence="5" id="KW-0158">Chromosome</keyword>
<evidence type="ECO:0000259" key="22">
    <source>
        <dbReference type="Pfam" id="PF08573"/>
    </source>
</evidence>
<dbReference type="PANTHER" id="PTHR15107">
    <property type="entry name" value="RETINOBLASTOMA BINDING PROTEIN 8"/>
    <property type="match status" value="1"/>
</dbReference>
<dbReference type="GO" id="GO:0051321">
    <property type="term" value="P:meiotic cell cycle"/>
    <property type="evidence" value="ECO:0007669"/>
    <property type="project" value="UniProtKB-KW"/>
</dbReference>
<evidence type="ECO:0000256" key="18">
    <source>
        <dbReference type="ARBA" id="ARBA00023254"/>
    </source>
</evidence>
<evidence type="ECO:0000256" key="15">
    <source>
        <dbReference type="ARBA" id="ARBA00023125"/>
    </source>
</evidence>
<dbReference type="GO" id="GO:0005634">
    <property type="term" value="C:nucleus"/>
    <property type="evidence" value="ECO:0007669"/>
    <property type="project" value="UniProtKB-SubCell"/>
</dbReference>
<evidence type="ECO:0000256" key="19">
    <source>
        <dbReference type="ARBA" id="ARBA00023306"/>
    </source>
</evidence>
<evidence type="ECO:0000256" key="16">
    <source>
        <dbReference type="ARBA" id="ARBA00023204"/>
    </source>
</evidence>
<dbReference type="PANTHER" id="PTHR15107:SF4">
    <property type="entry name" value="DNA ENDONUCLEASE RBBP8"/>
    <property type="match status" value="1"/>
</dbReference>
<feature type="region of interest" description="Disordered" evidence="21">
    <location>
        <begin position="283"/>
        <end position="389"/>
    </location>
</feature>
<reference evidence="25" key="1">
    <citation type="journal article" date="2004" name="Nature">
        <title>Genome duplication in the teleost fish Tetraodon nigroviridis reveals the early vertebrate proto-karyotype.</title>
        <authorList>
            <person name="Jaillon O."/>
            <person name="Aury J.-M."/>
            <person name="Brunet F."/>
            <person name="Petit J.-L."/>
            <person name="Stange-Thomann N."/>
            <person name="Mauceli E."/>
            <person name="Bouneau L."/>
            <person name="Fischer C."/>
            <person name="Ozouf-Costaz C."/>
            <person name="Bernot A."/>
            <person name="Nicaud S."/>
            <person name="Jaffe D."/>
            <person name="Fisher S."/>
            <person name="Lutfalla G."/>
            <person name="Dossat C."/>
            <person name="Segurens B."/>
            <person name="Dasilva C."/>
            <person name="Salanoubat M."/>
            <person name="Levy M."/>
            <person name="Boudet N."/>
            <person name="Castellano S."/>
            <person name="Anthouard V."/>
            <person name="Jubin C."/>
            <person name="Castelli V."/>
            <person name="Katinka M."/>
            <person name="Vacherie B."/>
            <person name="Biemont C."/>
            <person name="Skalli Z."/>
            <person name="Cattolico L."/>
            <person name="Poulain J."/>
            <person name="De Berardinis V."/>
            <person name="Cruaud C."/>
            <person name="Duprat S."/>
            <person name="Brottier P."/>
            <person name="Coutanceau J.-P."/>
            <person name="Gouzy J."/>
            <person name="Parra G."/>
            <person name="Lardier G."/>
            <person name="Chapple C."/>
            <person name="McKernan K.J."/>
            <person name="McEwan P."/>
            <person name="Bosak S."/>
            <person name="Kellis M."/>
            <person name="Volff J.-N."/>
            <person name="Guigo R."/>
            <person name="Zody M.C."/>
            <person name="Mesirov J."/>
            <person name="Lindblad-Toh K."/>
            <person name="Birren B."/>
            <person name="Nusbaum C."/>
            <person name="Kahn D."/>
            <person name="Robinson-Rechavi M."/>
            <person name="Laudet V."/>
            <person name="Schachter V."/>
            <person name="Quetier F."/>
            <person name="Saurin W."/>
            <person name="Scarpelli C."/>
            <person name="Wincker P."/>
            <person name="Lander E.S."/>
            <person name="Weissenbach J."/>
            <person name="Roest Crollius H."/>
        </authorList>
    </citation>
    <scope>NUCLEOTIDE SEQUENCE [LARGE SCALE GENOMIC DNA]</scope>
</reference>
<protein>
    <recommendedName>
        <fullName evidence="4">DNA endonuclease RBBP8</fullName>
    </recommendedName>
</protein>
<dbReference type="InterPro" id="IPR013882">
    <property type="entry name" value="Ctp1_C"/>
</dbReference>
<feature type="compositionally biased region" description="Basic and acidic residues" evidence="21">
    <location>
        <begin position="611"/>
        <end position="621"/>
    </location>
</feature>
<feature type="region of interest" description="Disordered" evidence="21">
    <location>
        <begin position="482"/>
        <end position="506"/>
    </location>
</feature>
<keyword evidence="16" id="KW-0234">DNA repair</keyword>
<evidence type="ECO:0000256" key="10">
    <source>
        <dbReference type="ARBA" id="ARBA00022763"/>
    </source>
</evidence>
<feature type="compositionally biased region" description="Basic and acidic residues" evidence="21">
    <location>
        <begin position="420"/>
        <end position="436"/>
    </location>
</feature>
<feature type="coiled-coil region" evidence="20">
    <location>
        <begin position="28"/>
        <end position="137"/>
    </location>
</feature>
<dbReference type="GO" id="GO:0005694">
    <property type="term" value="C:chromosome"/>
    <property type="evidence" value="ECO:0007669"/>
    <property type="project" value="UniProtKB-SubCell"/>
</dbReference>
<comment type="subcellular location">
    <subcellularLocation>
        <location evidence="2">Chromosome</location>
    </subcellularLocation>
    <subcellularLocation>
        <location evidence="1">Nucleus</location>
    </subcellularLocation>
</comment>
<dbReference type="FunCoup" id="H3CTM4">
    <property type="interactions" value="571"/>
</dbReference>
<name>H3CTM4_TETNG</name>
<feature type="compositionally biased region" description="Polar residues" evidence="21">
    <location>
        <begin position="288"/>
        <end position="312"/>
    </location>
</feature>
<feature type="compositionally biased region" description="Basic and acidic residues" evidence="21">
    <location>
        <begin position="353"/>
        <end position="362"/>
    </location>
</feature>
<evidence type="ECO:0000256" key="5">
    <source>
        <dbReference type="ARBA" id="ARBA00022454"/>
    </source>
</evidence>
<dbReference type="InterPro" id="IPR033316">
    <property type="entry name" value="RBBP8-like"/>
</dbReference>
<evidence type="ECO:0000259" key="23">
    <source>
        <dbReference type="Pfam" id="PF10482"/>
    </source>
</evidence>
<keyword evidence="7" id="KW-0132">Cell division</keyword>
<evidence type="ECO:0000256" key="6">
    <source>
        <dbReference type="ARBA" id="ARBA00022553"/>
    </source>
</evidence>
<evidence type="ECO:0000256" key="2">
    <source>
        <dbReference type="ARBA" id="ARBA00004286"/>
    </source>
</evidence>
<keyword evidence="25" id="KW-1185">Reference proteome</keyword>
<keyword evidence="15" id="KW-0238">DNA-binding</keyword>
<keyword evidence="12" id="KW-0378">Hydrolase</keyword>
<dbReference type="Proteomes" id="UP000007303">
    <property type="component" value="Unassembled WGS sequence"/>
</dbReference>
<dbReference type="InterPro" id="IPR019518">
    <property type="entry name" value="CtIP_N"/>
</dbReference>
<evidence type="ECO:0000256" key="12">
    <source>
        <dbReference type="ARBA" id="ARBA00022801"/>
    </source>
</evidence>
<keyword evidence="8" id="KW-0540">Nuclease</keyword>
<evidence type="ECO:0000313" key="24">
    <source>
        <dbReference type="Ensembl" id="ENSTNIP00000011608.1"/>
    </source>
</evidence>
<dbReference type="InParanoid" id="H3CTM4"/>
<dbReference type="AlphaFoldDB" id="H3CTM4"/>
<evidence type="ECO:0000256" key="14">
    <source>
        <dbReference type="ARBA" id="ARBA00023054"/>
    </source>
</evidence>
<evidence type="ECO:0000256" key="13">
    <source>
        <dbReference type="ARBA" id="ARBA00022833"/>
    </source>
</evidence>
<reference evidence="24" key="3">
    <citation type="submission" date="2025-09" db="UniProtKB">
        <authorList>
            <consortium name="Ensembl"/>
        </authorList>
    </citation>
    <scope>IDENTIFICATION</scope>
</reference>
<comment type="similarity">
    <text evidence="3">Belongs to the COM1/SAE2/CtIP family.</text>
</comment>
<dbReference type="STRING" id="99883.ENSTNIP00000011608"/>
<keyword evidence="9" id="KW-0255">Endonuclease</keyword>
<reference evidence="24" key="2">
    <citation type="submission" date="2025-08" db="UniProtKB">
        <authorList>
            <consortium name="Ensembl"/>
        </authorList>
    </citation>
    <scope>IDENTIFICATION</scope>
</reference>
<keyword evidence="13" id="KW-0862">Zinc</keyword>
<keyword evidence="11" id="KW-0498">Mitosis</keyword>
<keyword evidence="18" id="KW-0469">Meiosis</keyword>
<evidence type="ECO:0000256" key="9">
    <source>
        <dbReference type="ARBA" id="ARBA00022759"/>
    </source>
</evidence>
<feature type="region of interest" description="Disordered" evidence="21">
    <location>
        <begin position="611"/>
        <end position="637"/>
    </location>
</feature>
<evidence type="ECO:0000256" key="8">
    <source>
        <dbReference type="ARBA" id="ARBA00022722"/>
    </source>
</evidence>
<dbReference type="GO" id="GO:0051301">
    <property type="term" value="P:cell division"/>
    <property type="evidence" value="ECO:0007669"/>
    <property type="project" value="UniProtKB-KW"/>
</dbReference>
<keyword evidence="10" id="KW-0227">DNA damage</keyword>
<feature type="domain" description="DNA endonuclease Ctp1 N-terminal" evidence="23">
    <location>
        <begin position="20"/>
        <end position="132"/>
    </location>
</feature>
<accession>H3CTM4</accession>
<dbReference type="Pfam" id="PF10482">
    <property type="entry name" value="CtIP_N"/>
    <property type="match status" value="1"/>
</dbReference>
<keyword evidence="19" id="KW-0131">Cell cycle</keyword>
<keyword evidence="6" id="KW-0597">Phosphoprotein</keyword>
<dbReference type="OMA" id="NTCEMDA"/>
<evidence type="ECO:0000256" key="4">
    <source>
        <dbReference type="ARBA" id="ARBA00020680"/>
    </source>
</evidence>
<evidence type="ECO:0000256" key="17">
    <source>
        <dbReference type="ARBA" id="ARBA00023242"/>
    </source>
</evidence>
<proteinExistence type="inferred from homology"/>
<keyword evidence="14 20" id="KW-0175">Coiled coil</keyword>
<organism evidence="24 25">
    <name type="scientific">Tetraodon nigroviridis</name>
    <name type="common">Spotted green pufferfish</name>
    <name type="synonym">Chelonodon nigroviridis</name>
    <dbReference type="NCBI Taxonomy" id="99883"/>
    <lineage>
        <taxon>Eukaryota</taxon>
        <taxon>Metazoa</taxon>
        <taxon>Chordata</taxon>
        <taxon>Craniata</taxon>
        <taxon>Vertebrata</taxon>
        <taxon>Euteleostomi</taxon>
        <taxon>Actinopterygii</taxon>
        <taxon>Neopterygii</taxon>
        <taxon>Teleostei</taxon>
        <taxon>Neoteleostei</taxon>
        <taxon>Acanthomorphata</taxon>
        <taxon>Eupercaria</taxon>
        <taxon>Tetraodontiformes</taxon>
        <taxon>Tetradontoidea</taxon>
        <taxon>Tetraodontidae</taxon>
        <taxon>Tetraodon</taxon>
    </lineage>
</organism>
<dbReference type="GO" id="GO:0003684">
    <property type="term" value="F:damaged DNA binding"/>
    <property type="evidence" value="ECO:0007669"/>
    <property type="project" value="TreeGrafter"/>
</dbReference>
<evidence type="ECO:0000256" key="3">
    <source>
        <dbReference type="ARBA" id="ARBA00007496"/>
    </source>
</evidence>